<dbReference type="Gene3D" id="2.40.100.10">
    <property type="entry name" value="Cyclophilin-like"/>
    <property type="match status" value="1"/>
</dbReference>
<dbReference type="PANTHER" id="PTHR11071">
    <property type="entry name" value="PEPTIDYL-PROLYL CIS-TRANS ISOMERASE"/>
    <property type="match status" value="1"/>
</dbReference>
<dbReference type="VEuPathDB" id="TrichDB:TRFO_04026"/>
<reference evidence="6" key="1">
    <citation type="submission" date="2016-10" db="EMBL/GenBank/DDBJ databases">
        <authorList>
            <person name="Benchimol M."/>
            <person name="Almeida L.G."/>
            <person name="Vasconcelos A.T."/>
            <person name="Perreira-Neves A."/>
            <person name="Rosa I.A."/>
            <person name="Tasca T."/>
            <person name="Bogo M.R."/>
            <person name="de Souza W."/>
        </authorList>
    </citation>
    <scope>NUCLEOTIDE SEQUENCE [LARGE SCALE GENOMIC DNA]</scope>
    <source>
        <strain evidence="6">K</strain>
    </source>
</reference>
<evidence type="ECO:0000313" key="6">
    <source>
        <dbReference type="EMBL" id="OHT11088.1"/>
    </source>
</evidence>
<comment type="caution">
    <text evidence="6">The sequence shown here is derived from an EMBL/GenBank/DDBJ whole genome shotgun (WGS) entry which is preliminary data.</text>
</comment>
<organism evidence="6 7">
    <name type="scientific">Tritrichomonas foetus</name>
    <dbReference type="NCBI Taxonomy" id="1144522"/>
    <lineage>
        <taxon>Eukaryota</taxon>
        <taxon>Metamonada</taxon>
        <taxon>Parabasalia</taxon>
        <taxon>Tritrichomonadida</taxon>
        <taxon>Tritrichomonadidae</taxon>
        <taxon>Tritrichomonas</taxon>
    </lineage>
</organism>
<dbReference type="InterPro" id="IPR029000">
    <property type="entry name" value="Cyclophilin-like_dom_sf"/>
</dbReference>
<dbReference type="Proteomes" id="UP000179807">
    <property type="component" value="Unassembled WGS sequence"/>
</dbReference>
<evidence type="ECO:0000256" key="3">
    <source>
        <dbReference type="ARBA" id="ARBA00023235"/>
    </source>
</evidence>
<dbReference type="PRINTS" id="PR00153">
    <property type="entry name" value="CSAPPISMRASE"/>
</dbReference>
<dbReference type="EC" id="5.2.1.8" evidence="4"/>
<evidence type="ECO:0000256" key="2">
    <source>
        <dbReference type="ARBA" id="ARBA00023110"/>
    </source>
</evidence>
<proteinExistence type="inferred from homology"/>
<name>A0A1J4KJH0_9EUKA</name>
<dbReference type="SUPFAM" id="SSF50891">
    <property type="entry name" value="Cyclophilin-like"/>
    <property type="match status" value="1"/>
</dbReference>
<dbReference type="GO" id="GO:0006457">
    <property type="term" value="P:protein folding"/>
    <property type="evidence" value="ECO:0007669"/>
    <property type="project" value="TreeGrafter"/>
</dbReference>
<evidence type="ECO:0000256" key="1">
    <source>
        <dbReference type="ARBA" id="ARBA00000971"/>
    </source>
</evidence>
<dbReference type="Pfam" id="PF00160">
    <property type="entry name" value="Pro_isomerase"/>
    <property type="match status" value="1"/>
</dbReference>
<dbReference type="GeneID" id="94826344"/>
<dbReference type="EMBL" id="MLAK01000594">
    <property type="protein sequence ID" value="OHT11088.1"/>
    <property type="molecule type" value="Genomic_DNA"/>
</dbReference>
<dbReference type="InterPro" id="IPR024936">
    <property type="entry name" value="Cyclophilin-type_PPIase"/>
</dbReference>
<gene>
    <name evidence="6" type="ORF">TRFO_04026</name>
</gene>
<dbReference type="GO" id="GO:0005737">
    <property type="term" value="C:cytoplasm"/>
    <property type="evidence" value="ECO:0007669"/>
    <property type="project" value="TreeGrafter"/>
</dbReference>
<dbReference type="PANTHER" id="PTHR11071:SF561">
    <property type="entry name" value="PEPTIDYL-PROLYL CIS-TRANS ISOMERASE D-RELATED"/>
    <property type="match status" value="1"/>
</dbReference>
<evidence type="ECO:0000256" key="4">
    <source>
        <dbReference type="RuleBase" id="RU363019"/>
    </source>
</evidence>
<dbReference type="GO" id="GO:0016018">
    <property type="term" value="F:cyclosporin A binding"/>
    <property type="evidence" value="ECO:0007669"/>
    <property type="project" value="TreeGrafter"/>
</dbReference>
<evidence type="ECO:0000313" key="7">
    <source>
        <dbReference type="Proteomes" id="UP000179807"/>
    </source>
</evidence>
<dbReference type="OrthoDB" id="193499at2759"/>
<dbReference type="PIRSF" id="PIRSF001467">
    <property type="entry name" value="Peptidylpro_ismrse"/>
    <property type="match status" value="1"/>
</dbReference>
<dbReference type="InterPro" id="IPR002130">
    <property type="entry name" value="Cyclophilin-type_PPIase_dom"/>
</dbReference>
<dbReference type="RefSeq" id="XP_068364224.1">
    <property type="nucleotide sequence ID" value="XM_068491640.1"/>
</dbReference>
<sequence>MNSQTNEQERIKPEPGWGGPRVFFDFAIADRPIGRVVIELYPNICPKTCENFRQFCTGEYRPRGVPVGYKDTPIHRVIPGFIIQGGDCEKKNGEGIMSIYGFTFEDEKSAFSFNEAGIIGMANTGPDSNGCQFFITLGNVADTLDNHYVAFGKVISGIYTIRQIESVPLKPNTESPTLRVSIEQCGEL</sequence>
<comment type="similarity">
    <text evidence="4">Belongs to the cyclophilin-type PPIase family.</text>
</comment>
<dbReference type="GO" id="GO:0003755">
    <property type="term" value="F:peptidyl-prolyl cis-trans isomerase activity"/>
    <property type="evidence" value="ECO:0007669"/>
    <property type="project" value="UniProtKB-UniRule"/>
</dbReference>
<comment type="function">
    <text evidence="4">PPIases accelerate the folding of proteins. It catalyzes the cis-trans isomerization of proline imidic peptide bonds in oligopeptides.</text>
</comment>
<keyword evidence="2 4" id="KW-0697">Rotamase</keyword>
<comment type="catalytic activity">
    <reaction evidence="1 4">
        <text>[protein]-peptidylproline (omega=180) = [protein]-peptidylproline (omega=0)</text>
        <dbReference type="Rhea" id="RHEA:16237"/>
        <dbReference type="Rhea" id="RHEA-COMP:10747"/>
        <dbReference type="Rhea" id="RHEA-COMP:10748"/>
        <dbReference type="ChEBI" id="CHEBI:83833"/>
        <dbReference type="ChEBI" id="CHEBI:83834"/>
        <dbReference type="EC" id="5.2.1.8"/>
    </reaction>
</comment>
<feature type="domain" description="PPIase cyclophilin-type" evidence="5">
    <location>
        <begin position="23"/>
        <end position="187"/>
    </location>
</feature>
<evidence type="ECO:0000259" key="5">
    <source>
        <dbReference type="PROSITE" id="PS50072"/>
    </source>
</evidence>
<accession>A0A1J4KJH0</accession>
<dbReference type="FunFam" id="2.40.100.10:FF:000025">
    <property type="entry name" value="Peptidyl-prolyl cis-trans isomerase CYP19-2"/>
    <property type="match status" value="1"/>
</dbReference>
<keyword evidence="3 4" id="KW-0413">Isomerase</keyword>
<dbReference type="AlphaFoldDB" id="A0A1J4KJH0"/>
<dbReference type="PROSITE" id="PS50072">
    <property type="entry name" value="CSA_PPIASE_2"/>
    <property type="match status" value="1"/>
</dbReference>
<protein>
    <recommendedName>
        <fullName evidence="4">Peptidyl-prolyl cis-trans isomerase</fullName>
        <shortName evidence="4">PPIase</shortName>
        <ecNumber evidence="4">5.2.1.8</ecNumber>
    </recommendedName>
</protein>
<keyword evidence="7" id="KW-1185">Reference proteome</keyword>